<evidence type="ECO:0000313" key="2">
    <source>
        <dbReference type="Proteomes" id="UP001500542"/>
    </source>
</evidence>
<comment type="caution">
    <text evidence="1">The sequence shown here is derived from an EMBL/GenBank/DDBJ whole genome shotgun (WGS) entry which is preliminary data.</text>
</comment>
<evidence type="ECO:0008006" key="3">
    <source>
        <dbReference type="Google" id="ProtNLM"/>
    </source>
</evidence>
<gene>
    <name evidence="1" type="ORF">GCM10009554_77950</name>
</gene>
<keyword evidence="2" id="KW-1185">Reference proteome</keyword>
<name>A0ABN1RQ42_9ACTN</name>
<reference evidence="1 2" key="1">
    <citation type="journal article" date="2019" name="Int. J. Syst. Evol. Microbiol.">
        <title>The Global Catalogue of Microorganisms (GCM) 10K type strain sequencing project: providing services to taxonomists for standard genome sequencing and annotation.</title>
        <authorList>
            <consortium name="The Broad Institute Genomics Platform"/>
            <consortium name="The Broad Institute Genome Sequencing Center for Infectious Disease"/>
            <person name="Wu L."/>
            <person name="Ma J."/>
        </authorList>
    </citation>
    <scope>NUCLEOTIDE SEQUENCE [LARGE SCALE GENOMIC DNA]</scope>
    <source>
        <strain evidence="1 2">JCM 10977</strain>
    </source>
</reference>
<dbReference type="Proteomes" id="UP001500542">
    <property type="component" value="Unassembled WGS sequence"/>
</dbReference>
<sequence>MPFASAFAFGTVTGLAAGFSGVGVNSHRTVGRWCPAGTADAAFAVVDVRVAAARPATTSKLSLRNMVANLVLT</sequence>
<proteinExistence type="predicted"/>
<accession>A0ABN1RQ42</accession>
<evidence type="ECO:0000313" key="1">
    <source>
        <dbReference type="EMBL" id="GAA0961458.1"/>
    </source>
</evidence>
<organism evidence="1 2">
    <name type="scientific">Kribbella koreensis</name>
    <dbReference type="NCBI Taxonomy" id="57909"/>
    <lineage>
        <taxon>Bacteria</taxon>
        <taxon>Bacillati</taxon>
        <taxon>Actinomycetota</taxon>
        <taxon>Actinomycetes</taxon>
        <taxon>Propionibacteriales</taxon>
        <taxon>Kribbellaceae</taxon>
        <taxon>Kribbella</taxon>
    </lineage>
</organism>
<dbReference type="EMBL" id="BAAAHK010000022">
    <property type="protein sequence ID" value="GAA0961458.1"/>
    <property type="molecule type" value="Genomic_DNA"/>
</dbReference>
<protein>
    <recommendedName>
        <fullName evidence="3">Secreted protein</fullName>
    </recommendedName>
</protein>